<dbReference type="EMBL" id="JAGTXO010000037">
    <property type="protein sequence ID" value="KAG8459770.1"/>
    <property type="molecule type" value="Genomic_DNA"/>
</dbReference>
<dbReference type="InterPro" id="IPR005069">
    <property type="entry name" value="Nucl-diP-sugar_transferase"/>
</dbReference>
<keyword evidence="5" id="KW-1185">Reference proteome</keyword>
<dbReference type="AlphaFoldDB" id="A0A8J6C7G0"/>
<accession>A0A8J6C7G0</accession>
<name>A0A8J6C7G0_DIALT</name>
<feature type="chain" id="PRO_5035241177" description="Nucleotide-diphospho-sugar transferase domain-containing protein" evidence="2">
    <location>
        <begin position="19"/>
        <end position="785"/>
    </location>
</feature>
<feature type="region of interest" description="Disordered" evidence="1">
    <location>
        <begin position="349"/>
        <end position="393"/>
    </location>
</feature>
<keyword evidence="2" id="KW-0732">Signal</keyword>
<gene>
    <name evidence="4" type="ORF">KFE25_014333</name>
</gene>
<evidence type="ECO:0000313" key="4">
    <source>
        <dbReference type="EMBL" id="KAG8459770.1"/>
    </source>
</evidence>
<comment type="caution">
    <text evidence="4">The sequence shown here is derived from an EMBL/GenBank/DDBJ whole genome shotgun (WGS) entry which is preliminary data.</text>
</comment>
<reference evidence="4" key="1">
    <citation type="submission" date="2021-05" db="EMBL/GenBank/DDBJ databases">
        <title>The genome of the haptophyte Pavlova lutheri (Diacronema luteri, Pavlovales) - a model for lipid biosynthesis in eukaryotic algae.</title>
        <authorList>
            <person name="Hulatt C.J."/>
            <person name="Posewitz M.C."/>
        </authorList>
    </citation>
    <scope>NUCLEOTIDE SEQUENCE</scope>
    <source>
        <strain evidence="4">NIVA-4/92</strain>
    </source>
</reference>
<evidence type="ECO:0000256" key="2">
    <source>
        <dbReference type="SAM" id="SignalP"/>
    </source>
</evidence>
<dbReference type="Pfam" id="PF03407">
    <property type="entry name" value="Nucleotid_trans"/>
    <property type="match status" value="1"/>
</dbReference>
<evidence type="ECO:0000313" key="5">
    <source>
        <dbReference type="Proteomes" id="UP000751190"/>
    </source>
</evidence>
<feature type="signal peptide" evidence="2">
    <location>
        <begin position="1"/>
        <end position="18"/>
    </location>
</feature>
<organism evidence="4 5">
    <name type="scientific">Diacronema lutheri</name>
    <name type="common">Unicellular marine alga</name>
    <name type="synonym">Monochrysis lutheri</name>
    <dbReference type="NCBI Taxonomy" id="2081491"/>
    <lineage>
        <taxon>Eukaryota</taxon>
        <taxon>Haptista</taxon>
        <taxon>Haptophyta</taxon>
        <taxon>Pavlovophyceae</taxon>
        <taxon>Pavlovales</taxon>
        <taxon>Pavlovaceae</taxon>
        <taxon>Diacronema</taxon>
    </lineage>
</organism>
<evidence type="ECO:0000256" key="1">
    <source>
        <dbReference type="SAM" id="MobiDB-lite"/>
    </source>
</evidence>
<dbReference type="Proteomes" id="UP000751190">
    <property type="component" value="Unassembled WGS sequence"/>
</dbReference>
<protein>
    <recommendedName>
        <fullName evidence="3">Nucleotide-diphospho-sugar transferase domain-containing protein</fullName>
    </recommendedName>
</protein>
<feature type="domain" description="Nucleotide-diphospho-sugar transferase" evidence="3">
    <location>
        <begin position="161"/>
        <end position="230"/>
    </location>
</feature>
<evidence type="ECO:0000259" key="3">
    <source>
        <dbReference type="Pfam" id="PF03407"/>
    </source>
</evidence>
<proteinExistence type="predicted"/>
<sequence>MRAANFIVACFAVPRARGVVGVLFTPGDVEDPSSWNALLAWAHAASGGAHAGETATPLAPTVAAPSQRATAAAPELVMVSADLAMFTLALFAVSQLHTVGVSTTLVHAVKPEVCVAHEHVFGAGGRGAAHAFPPPSWSSACAWSSWRPGASSEQTVAHHQLVFIARKRLLKRLCVDGGVSVLQVDLDTLWFHNPLALLGRPPFDRYDIVVQADVPWANGGIVFARASNSSGARWLLCELASSVEAFASSTSAIRAKLEAIVPWLSRASDRALRKVGWADEQNHLNDLITSAALGVRSYENAVWKNAYHDLAGLLGTPRDAMAHWSARLRQTAARVTPLLPRVRFEHPSMVRSAQPCGNTRPPPGWGREVRLRPPNDEEAQPSQKPGAGGPRGGSGSSLLLVAPAFLFAHVATYQRALRECAARAAPVVGVHLAGLPRAFRRPAMRSFGSIWPAVDAAAERARRHLARVAARFEPSAERTAPHARRALFGLRGFDMRELRNAHGAGARGAKLRLVMGPLVVLAACLGREAIAPRFPCARLAAPSDRKRSAALEWQLNATACAHDGGDGDSESAAHGCADRLVAGALPTGPADRAAGAGATAPLADRADGECLALIGPSCSEAIVTAAEAAQLCAHGDALTTDVVAFRDFAAALQGTPRLPGPGLHRATAGETPCAAHWPHEQRAHLWHEQSHILWIDGGGAPIGELVAALAAQPRAGASRPLALASACASASMSPCARALLRPFDERRLAMAHNHTTANGEQLLARRLRALQQRRCAVELGVLPSH</sequence>